<protein>
    <submittedName>
        <fullName evidence="3">FAD-dependent oxidoreductase</fullName>
    </submittedName>
</protein>
<dbReference type="AlphaFoldDB" id="A0A6G9ZDK4"/>
<reference evidence="3 4" key="1">
    <citation type="journal article" date="2019" name="ACS Chem. Biol.">
        <title>Identification and Mobilization of a Cryptic Antibiotic Biosynthesis Gene Locus from a Human-Pathogenic Nocardia Isolate.</title>
        <authorList>
            <person name="Herisse M."/>
            <person name="Ishida K."/>
            <person name="Porter J.L."/>
            <person name="Howden B."/>
            <person name="Hertweck C."/>
            <person name="Stinear T.P."/>
            <person name="Pidot S.J."/>
        </authorList>
    </citation>
    <scope>NUCLEOTIDE SEQUENCE [LARGE SCALE GENOMIC DNA]</scope>
    <source>
        <strain evidence="3 4">AUSMDU00012715</strain>
    </source>
</reference>
<evidence type="ECO:0000259" key="2">
    <source>
        <dbReference type="Pfam" id="PF01266"/>
    </source>
</evidence>
<dbReference type="GO" id="GO:0016491">
    <property type="term" value="F:oxidoreductase activity"/>
    <property type="evidence" value="ECO:0007669"/>
    <property type="project" value="UniProtKB-KW"/>
</dbReference>
<organism evidence="3 4">
    <name type="scientific">Nocardia terpenica</name>
    <dbReference type="NCBI Taxonomy" id="455432"/>
    <lineage>
        <taxon>Bacteria</taxon>
        <taxon>Bacillati</taxon>
        <taxon>Actinomycetota</taxon>
        <taxon>Actinomycetes</taxon>
        <taxon>Mycobacteriales</taxon>
        <taxon>Nocardiaceae</taxon>
        <taxon>Nocardia</taxon>
    </lineage>
</organism>
<dbReference type="PRINTS" id="PR00411">
    <property type="entry name" value="PNDRDTASEI"/>
</dbReference>
<dbReference type="PANTHER" id="PTHR13847:SF289">
    <property type="entry name" value="GLYCINE OXIDASE"/>
    <property type="match status" value="1"/>
</dbReference>
<sequence length="397" mass="42132">MTSGRYDCVVVGGGVAGLMTAARLSRYGAAVGVLERDLLGAGATTRNHGMVHSGALYARWHPEVVPTCLQAQAAYRSSFPKAISDIDTCCYFGTPATMGDYATRWRRDNLAAHEIDTQQLCELLTLTGQPPVQGFAVQELLIDTPALITDLAARCVADGVDLLLGTRVSRVVTADGAVRGVDTTTGSIDAANVVVCNGIGTHSVLEQSASQVTGELRSRLEMMMAFPGELPCALIGLEFGWPALAPAAAGGVVLASRYGAPQRFVRGPARWPVPTADTVALTGELSQWLRPGLLDETAGVAWMCSKTEHTRGSGDQWGTEPNYAVIDHRDRDGITGWWTVLPGKMTLALHASRTVAQAVTGIEPPLAMPARHEGSLVDVAELVDVTPWTAHQEAIPR</sequence>
<name>A0A6G9ZDK4_9NOCA</name>
<dbReference type="PANTHER" id="PTHR13847">
    <property type="entry name" value="SARCOSINE DEHYDROGENASE-RELATED"/>
    <property type="match status" value="1"/>
</dbReference>
<feature type="domain" description="FAD dependent oxidoreductase" evidence="2">
    <location>
        <begin position="7"/>
        <end position="293"/>
    </location>
</feature>
<gene>
    <name evidence="3" type="ORF">F6W96_39000</name>
</gene>
<dbReference type="Pfam" id="PF01266">
    <property type="entry name" value="DAO"/>
    <property type="match status" value="1"/>
</dbReference>
<evidence type="ECO:0000313" key="3">
    <source>
        <dbReference type="EMBL" id="QIS23427.1"/>
    </source>
</evidence>
<accession>A0A6G9ZDK4</accession>
<dbReference type="GO" id="GO:0005737">
    <property type="term" value="C:cytoplasm"/>
    <property type="evidence" value="ECO:0007669"/>
    <property type="project" value="TreeGrafter"/>
</dbReference>
<dbReference type="SUPFAM" id="SSF51905">
    <property type="entry name" value="FAD/NAD(P)-binding domain"/>
    <property type="match status" value="1"/>
</dbReference>
<evidence type="ECO:0000256" key="1">
    <source>
        <dbReference type="ARBA" id="ARBA00023002"/>
    </source>
</evidence>
<dbReference type="EMBL" id="CP046173">
    <property type="protein sequence ID" value="QIS23427.1"/>
    <property type="molecule type" value="Genomic_DNA"/>
</dbReference>
<dbReference type="Proteomes" id="UP000500953">
    <property type="component" value="Chromosome"/>
</dbReference>
<dbReference type="RefSeq" id="WP_167490765.1">
    <property type="nucleotide sequence ID" value="NZ_CP046173.1"/>
</dbReference>
<dbReference type="InterPro" id="IPR006076">
    <property type="entry name" value="FAD-dep_OxRdtase"/>
</dbReference>
<dbReference type="Gene3D" id="3.30.9.10">
    <property type="entry name" value="D-Amino Acid Oxidase, subunit A, domain 2"/>
    <property type="match status" value="1"/>
</dbReference>
<keyword evidence="1" id="KW-0560">Oxidoreductase</keyword>
<dbReference type="Gene3D" id="3.50.50.60">
    <property type="entry name" value="FAD/NAD(P)-binding domain"/>
    <property type="match status" value="1"/>
</dbReference>
<proteinExistence type="predicted"/>
<dbReference type="InterPro" id="IPR036188">
    <property type="entry name" value="FAD/NAD-bd_sf"/>
</dbReference>
<evidence type="ECO:0000313" key="4">
    <source>
        <dbReference type="Proteomes" id="UP000500953"/>
    </source>
</evidence>